<dbReference type="Pfam" id="PF00702">
    <property type="entry name" value="Hydrolase"/>
    <property type="match status" value="1"/>
</dbReference>
<name>A0A7W5FPG5_9BACL</name>
<dbReference type="SFLD" id="SFLDG01129">
    <property type="entry name" value="C1.5:_HAD__Beta-PGM__Phosphata"/>
    <property type="match status" value="1"/>
</dbReference>
<dbReference type="GO" id="GO:0008967">
    <property type="term" value="F:phosphoglycolate phosphatase activity"/>
    <property type="evidence" value="ECO:0007669"/>
    <property type="project" value="UniProtKB-EC"/>
</dbReference>
<proteinExistence type="predicted"/>
<dbReference type="SUPFAM" id="SSF56784">
    <property type="entry name" value="HAD-like"/>
    <property type="match status" value="1"/>
</dbReference>
<dbReference type="PANTHER" id="PTHR43434">
    <property type="entry name" value="PHOSPHOGLYCOLATE PHOSPHATASE"/>
    <property type="match status" value="1"/>
</dbReference>
<dbReference type="NCBIfam" id="TIGR01549">
    <property type="entry name" value="HAD-SF-IA-v1"/>
    <property type="match status" value="1"/>
</dbReference>
<evidence type="ECO:0000313" key="2">
    <source>
        <dbReference type="Proteomes" id="UP000570361"/>
    </source>
</evidence>
<dbReference type="GO" id="GO:0006281">
    <property type="term" value="P:DNA repair"/>
    <property type="evidence" value="ECO:0007669"/>
    <property type="project" value="TreeGrafter"/>
</dbReference>
<accession>A0A7W5FPG5</accession>
<dbReference type="EC" id="3.1.3.18" evidence="1"/>
<dbReference type="SFLD" id="SFLDS00003">
    <property type="entry name" value="Haloacid_Dehalogenase"/>
    <property type="match status" value="1"/>
</dbReference>
<dbReference type="Gene3D" id="3.40.50.1000">
    <property type="entry name" value="HAD superfamily/HAD-like"/>
    <property type="match status" value="1"/>
</dbReference>
<dbReference type="GO" id="GO:0005829">
    <property type="term" value="C:cytosol"/>
    <property type="evidence" value="ECO:0007669"/>
    <property type="project" value="TreeGrafter"/>
</dbReference>
<keyword evidence="2" id="KW-1185">Reference proteome</keyword>
<dbReference type="PANTHER" id="PTHR43434:SF1">
    <property type="entry name" value="PHOSPHOGLYCOLATE PHOSPHATASE"/>
    <property type="match status" value="1"/>
</dbReference>
<dbReference type="InterPro" id="IPR006439">
    <property type="entry name" value="HAD-SF_hydro_IA"/>
</dbReference>
<protein>
    <submittedName>
        <fullName evidence="1">Phosphoglycolate phosphatase</fullName>
        <ecNumber evidence="1">3.1.3.18</ecNumber>
    </submittedName>
</protein>
<sequence length="223" mass="24136">MADRSLTGLIFDMDNTLLRSTIDFPAMKGAVAAYLTERGHIEADFGWTAHTTSTLLAHAEAFGGLSAAGYEEAMKIAAVHERRGMVDAGLEPFAEELLELLHGQATLVLITNNAYEAAEEALERTGIGRYFDLVMGREQQGALKPSPAGFLKVKAHYPAISDERWLSIGDSWIDGQASAEAGIPFVCYGGALQAMEERGVRPVAQMQRLDELPVLLTKLGLTI</sequence>
<dbReference type="InterPro" id="IPR036412">
    <property type="entry name" value="HAD-like_sf"/>
</dbReference>
<reference evidence="1 2" key="1">
    <citation type="submission" date="2020-08" db="EMBL/GenBank/DDBJ databases">
        <title>Genomic Encyclopedia of Type Strains, Phase III (KMG-III): the genomes of soil and plant-associated and newly described type strains.</title>
        <authorList>
            <person name="Whitman W."/>
        </authorList>
    </citation>
    <scope>NUCLEOTIDE SEQUENCE [LARGE SCALE GENOMIC DNA]</scope>
    <source>
        <strain evidence="1 2">CECT 5862</strain>
    </source>
</reference>
<dbReference type="Proteomes" id="UP000570361">
    <property type="component" value="Unassembled WGS sequence"/>
</dbReference>
<dbReference type="AlphaFoldDB" id="A0A7W5FPG5"/>
<comment type="caution">
    <text evidence="1">The sequence shown here is derived from an EMBL/GenBank/DDBJ whole genome shotgun (WGS) entry which is preliminary data.</text>
</comment>
<dbReference type="InterPro" id="IPR023214">
    <property type="entry name" value="HAD_sf"/>
</dbReference>
<gene>
    <name evidence="1" type="ORF">FHS18_004329</name>
</gene>
<evidence type="ECO:0000313" key="1">
    <source>
        <dbReference type="EMBL" id="MBB3112243.1"/>
    </source>
</evidence>
<keyword evidence="1" id="KW-0378">Hydrolase</keyword>
<dbReference type="InterPro" id="IPR050155">
    <property type="entry name" value="HAD-like_hydrolase_sf"/>
</dbReference>
<dbReference type="EMBL" id="JACHXK010000011">
    <property type="protein sequence ID" value="MBB3112243.1"/>
    <property type="molecule type" value="Genomic_DNA"/>
</dbReference>
<organism evidence="1 2">
    <name type="scientific">Paenibacillus phyllosphaerae</name>
    <dbReference type="NCBI Taxonomy" id="274593"/>
    <lineage>
        <taxon>Bacteria</taxon>
        <taxon>Bacillati</taxon>
        <taxon>Bacillota</taxon>
        <taxon>Bacilli</taxon>
        <taxon>Bacillales</taxon>
        <taxon>Paenibacillaceae</taxon>
        <taxon>Paenibacillus</taxon>
    </lineage>
</organism>
<dbReference type="RefSeq" id="WP_183602321.1">
    <property type="nucleotide sequence ID" value="NZ_JACHXK010000011.1"/>
</dbReference>